<evidence type="ECO:0000256" key="3">
    <source>
        <dbReference type="ARBA" id="ARBA00022771"/>
    </source>
</evidence>
<evidence type="ECO:0000256" key="7">
    <source>
        <dbReference type="SAM" id="MobiDB-lite"/>
    </source>
</evidence>
<comment type="subcellular location">
    <subcellularLocation>
        <location evidence="1">Nucleus</location>
    </subcellularLocation>
</comment>
<dbReference type="GO" id="GO:0009788">
    <property type="term" value="P:negative regulation of abscisic acid-activated signaling pathway"/>
    <property type="evidence" value="ECO:0007669"/>
    <property type="project" value="InterPro"/>
</dbReference>
<evidence type="ECO:0000259" key="8">
    <source>
        <dbReference type="PROSITE" id="PS50157"/>
    </source>
</evidence>
<feature type="region of interest" description="Disordered" evidence="7">
    <location>
        <begin position="271"/>
        <end position="292"/>
    </location>
</feature>
<sequence>MEALDIKLKPYDVSEPLSKEPCHSDGSVTSDESSTRARSYLTDDVEGTGHETLTACVFLDIKHEEPESPTSKEECTRYETDTSRVSLDLKLASDQDEGTSPRESNDLEQLAKKTFSCKFCRREFSTSQALGGHQNAHRQERAAVKHRHKMVDAAVAGPTRIQYGHPYYPYLAYPNFNRSIGVRAQSMIRKPYSNYSQAMARHLAQEKMSRAYLLRPSPSMQVDGSLNLRGNPNQRLGLRDGGFLSLGGNPNSAAIKDVAIDNGHQWLGLGVGGGGGGGGGGDQQEAAKELDLELKL</sequence>
<proteinExistence type="predicted"/>
<keyword evidence="3 6" id="KW-0863">Zinc-finger</keyword>
<dbReference type="InterPro" id="IPR044246">
    <property type="entry name" value="ZFP3-like"/>
</dbReference>
<feature type="compositionally biased region" description="Basic and acidic residues" evidence="7">
    <location>
        <begin position="1"/>
        <end position="23"/>
    </location>
</feature>
<evidence type="ECO:0000313" key="10">
    <source>
        <dbReference type="Proteomes" id="UP000298416"/>
    </source>
</evidence>
<feature type="region of interest" description="Disordered" evidence="7">
    <location>
        <begin position="1"/>
        <end position="45"/>
    </location>
</feature>
<dbReference type="PROSITE" id="PS50157">
    <property type="entry name" value="ZINC_FINGER_C2H2_2"/>
    <property type="match status" value="1"/>
</dbReference>
<keyword evidence="4" id="KW-0862">Zinc</keyword>
<name>A0A8X8XTL5_SALSN</name>
<evidence type="ECO:0000256" key="2">
    <source>
        <dbReference type="ARBA" id="ARBA00022723"/>
    </source>
</evidence>
<gene>
    <name evidence="9" type="ORF">SASPL_116660</name>
</gene>
<dbReference type="EMBL" id="PNBA02000006">
    <property type="protein sequence ID" value="KAG6420141.1"/>
    <property type="molecule type" value="Genomic_DNA"/>
</dbReference>
<dbReference type="PROSITE" id="PS00028">
    <property type="entry name" value="ZINC_FINGER_C2H2_1"/>
    <property type="match status" value="1"/>
</dbReference>
<dbReference type="InterPro" id="IPR036236">
    <property type="entry name" value="Znf_C2H2_sf"/>
</dbReference>
<feature type="region of interest" description="Disordered" evidence="7">
    <location>
        <begin position="86"/>
        <end position="107"/>
    </location>
</feature>
<organism evidence="9">
    <name type="scientific">Salvia splendens</name>
    <name type="common">Scarlet sage</name>
    <dbReference type="NCBI Taxonomy" id="180675"/>
    <lineage>
        <taxon>Eukaryota</taxon>
        <taxon>Viridiplantae</taxon>
        <taxon>Streptophyta</taxon>
        <taxon>Embryophyta</taxon>
        <taxon>Tracheophyta</taxon>
        <taxon>Spermatophyta</taxon>
        <taxon>Magnoliopsida</taxon>
        <taxon>eudicotyledons</taxon>
        <taxon>Gunneridae</taxon>
        <taxon>Pentapetalae</taxon>
        <taxon>asterids</taxon>
        <taxon>lamiids</taxon>
        <taxon>Lamiales</taxon>
        <taxon>Lamiaceae</taxon>
        <taxon>Nepetoideae</taxon>
        <taxon>Mentheae</taxon>
        <taxon>Salviinae</taxon>
        <taxon>Salvia</taxon>
        <taxon>Salvia subgen. Calosphace</taxon>
        <taxon>core Calosphace</taxon>
    </lineage>
</organism>
<protein>
    <recommendedName>
        <fullName evidence="8">C2H2-type domain-containing protein</fullName>
    </recommendedName>
</protein>
<dbReference type="AlphaFoldDB" id="A0A8X8XTL5"/>
<keyword evidence="2" id="KW-0479">Metal-binding</keyword>
<reference evidence="9" key="2">
    <citation type="submission" date="2020-08" db="EMBL/GenBank/DDBJ databases">
        <title>Plant Genome Project.</title>
        <authorList>
            <person name="Zhang R.-G."/>
        </authorList>
    </citation>
    <scope>NUCLEOTIDE SEQUENCE</scope>
    <source>
        <strain evidence="9">Huo1</strain>
        <tissue evidence="9">Leaf</tissue>
    </source>
</reference>
<evidence type="ECO:0000256" key="5">
    <source>
        <dbReference type="ARBA" id="ARBA00023242"/>
    </source>
</evidence>
<dbReference type="PANTHER" id="PTHR47287:SF9">
    <property type="entry name" value="ZINC FINGER PROTEIN 4-LIKE"/>
    <property type="match status" value="1"/>
</dbReference>
<dbReference type="Gene3D" id="3.30.160.60">
    <property type="entry name" value="Classic Zinc Finger"/>
    <property type="match status" value="1"/>
</dbReference>
<keyword evidence="5" id="KW-0539">Nucleus</keyword>
<comment type="caution">
    <text evidence="9">The sequence shown here is derived from an EMBL/GenBank/DDBJ whole genome shotgun (WGS) entry which is preliminary data.</text>
</comment>
<dbReference type="PANTHER" id="PTHR47287">
    <property type="entry name" value="C2H2 AND C2HC ZINC FINGERS SUPERFAMILY PROTEIN"/>
    <property type="match status" value="1"/>
</dbReference>
<dbReference type="GO" id="GO:0005634">
    <property type="term" value="C:nucleus"/>
    <property type="evidence" value="ECO:0007669"/>
    <property type="project" value="UniProtKB-SubCell"/>
</dbReference>
<dbReference type="InterPro" id="IPR013087">
    <property type="entry name" value="Znf_C2H2_type"/>
</dbReference>
<feature type="compositionally biased region" description="Gly residues" evidence="7">
    <location>
        <begin position="271"/>
        <end position="282"/>
    </location>
</feature>
<dbReference type="OrthoDB" id="1736050at2759"/>
<accession>A0A8X8XTL5</accession>
<feature type="domain" description="C2H2-type" evidence="8">
    <location>
        <begin position="115"/>
        <end position="142"/>
    </location>
</feature>
<evidence type="ECO:0000313" key="9">
    <source>
        <dbReference type="EMBL" id="KAG6420141.1"/>
    </source>
</evidence>
<dbReference type="Proteomes" id="UP000298416">
    <property type="component" value="Unassembled WGS sequence"/>
</dbReference>
<reference evidence="9" key="1">
    <citation type="submission" date="2018-01" db="EMBL/GenBank/DDBJ databases">
        <authorList>
            <person name="Mao J.F."/>
        </authorList>
    </citation>
    <scope>NUCLEOTIDE SEQUENCE</scope>
    <source>
        <strain evidence="9">Huo1</strain>
        <tissue evidence="9">Leaf</tissue>
    </source>
</reference>
<dbReference type="GO" id="GO:0008270">
    <property type="term" value="F:zinc ion binding"/>
    <property type="evidence" value="ECO:0007669"/>
    <property type="project" value="UniProtKB-KW"/>
</dbReference>
<evidence type="ECO:0000256" key="6">
    <source>
        <dbReference type="PROSITE-ProRule" id="PRU00042"/>
    </source>
</evidence>
<dbReference type="SUPFAM" id="SSF57667">
    <property type="entry name" value="beta-beta-alpha zinc fingers"/>
    <property type="match status" value="1"/>
</dbReference>
<evidence type="ECO:0000256" key="1">
    <source>
        <dbReference type="ARBA" id="ARBA00004123"/>
    </source>
</evidence>
<evidence type="ECO:0000256" key="4">
    <source>
        <dbReference type="ARBA" id="ARBA00022833"/>
    </source>
</evidence>
<keyword evidence="10" id="KW-1185">Reference proteome</keyword>